<keyword evidence="4" id="KW-1185">Reference proteome</keyword>
<evidence type="ECO:0000313" key="4">
    <source>
        <dbReference type="Proteomes" id="UP000677234"/>
    </source>
</evidence>
<evidence type="ECO:0000313" key="1">
    <source>
        <dbReference type="EMBL" id="QQE75357.1"/>
    </source>
</evidence>
<reference evidence="1 3" key="1">
    <citation type="submission" date="2020-12" db="EMBL/GenBank/DDBJ databases">
        <title>strain FJAT-54423T represents a novel species of the genus Brevibacillus.</title>
        <authorList>
            <person name="Tang R."/>
        </authorList>
    </citation>
    <scope>NUCLEOTIDE SEQUENCE [LARGE SCALE GENOMIC DNA]</scope>
    <source>
        <strain evidence="1 3">FJAT-54423</strain>
    </source>
</reference>
<evidence type="ECO:0000313" key="3">
    <source>
        <dbReference type="Proteomes" id="UP000595847"/>
    </source>
</evidence>
<gene>
    <name evidence="1" type="ORF">JD108_05390</name>
    <name evidence="2" type="ORF">KDJ56_05070</name>
</gene>
<proteinExistence type="predicted"/>
<evidence type="ECO:0008006" key="5">
    <source>
        <dbReference type="Google" id="ProtNLM"/>
    </source>
</evidence>
<sequence>MKFYIGMRLLLAALTSAVMLWLLLEAPPALKATWIWNTRLIVQERVEILSFAAQHGINRIYLHIEQTGIPLQAYRDFIREARASNIQVDALGGDPSWSRLSKQKSVASFVDWVHAYNRSVSEEERFSGIHVDIEPHVHPLWKEDREQLKKEWLANLEWVIRETKKEPGMEVSADIPFWMHQLSASESESVSAWLLRELDHVTLMAYRDAVAGRNGVLDITSRILEEAGHARQKVVIGLNIRDSGEGDHTTFYEEPPQELREELLLLERRMKKYPAYAGFAIHDYEHWKQKIKREWEEPAARERG</sequence>
<dbReference type="Proteomes" id="UP000677234">
    <property type="component" value="Chromosome"/>
</dbReference>
<dbReference type="InterPro" id="IPR017853">
    <property type="entry name" value="GH"/>
</dbReference>
<organism evidence="1 3">
    <name type="scientific">Brevibacillus composti</name>
    <dbReference type="NCBI Taxonomy" id="2796470"/>
    <lineage>
        <taxon>Bacteria</taxon>
        <taxon>Bacillati</taxon>
        <taxon>Bacillota</taxon>
        <taxon>Bacilli</taxon>
        <taxon>Bacillales</taxon>
        <taxon>Paenibacillaceae</taxon>
        <taxon>Brevibacillus</taxon>
    </lineage>
</organism>
<evidence type="ECO:0000313" key="2">
    <source>
        <dbReference type="EMBL" id="QUO42383.1"/>
    </source>
</evidence>
<accession>A0A7T5EMQ5</accession>
<protein>
    <recommendedName>
        <fullName evidence="5">Amidase</fullName>
    </recommendedName>
</protein>
<dbReference type="Proteomes" id="UP000595847">
    <property type="component" value="Chromosome"/>
</dbReference>
<dbReference type="RefSeq" id="WP_198828886.1">
    <property type="nucleotide sequence ID" value="NZ_CP066308.1"/>
</dbReference>
<dbReference type="AlphaFoldDB" id="A0A7T5EMQ5"/>
<name>A0A7T5EMQ5_9BACL</name>
<reference evidence="2" key="2">
    <citation type="submission" date="2021-04" db="EMBL/GenBank/DDBJ databases">
        <title>Brevibacillus composti FJAT-54423, complete genome.</title>
        <authorList>
            <person name="Tang R."/>
        </authorList>
    </citation>
    <scope>NUCLEOTIDE SEQUENCE</scope>
    <source>
        <strain evidence="2">FJAT-54424</strain>
    </source>
</reference>
<dbReference type="EMBL" id="CP066308">
    <property type="protein sequence ID" value="QQE75357.1"/>
    <property type="molecule type" value="Genomic_DNA"/>
</dbReference>
<dbReference type="SUPFAM" id="SSF51445">
    <property type="entry name" value="(Trans)glycosidases"/>
    <property type="match status" value="1"/>
</dbReference>
<dbReference type="KEGG" id="bcop:JD108_05390"/>
<dbReference type="EMBL" id="CP073708">
    <property type="protein sequence ID" value="QUO42383.1"/>
    <property type="molecule type" value="Genomic_DNA"/>
</dbReference>